<protein>
    <submittedName>
        <fullName evidence="2">VCBS repeat-containing protein</fullName>
    </submittedName>
</protein>
<dbReference type="RefSeq" id="WP_101342668.1">
    <property type="nucleotide sequence ID" value="NZ_PJAI02000015.1"/>
</dbReference>
<dbReference type="EMBL" id="PJAI02000015">
    <property type="protein sequence ID" value="TYK65019.1"/>
    <property type="molecule type" value="Genomic_DNA"/>
</dbReference>
<dbReference type="Gene3D" id="2.130.10.130">
    <property type="entry name" value="Integrin alpha, N-terminal"/>
    <property type="match status" value="1"/>
</dbReference>
<proteinExistence type="predicted"/>
<evidence type="ECO:0000313" key="2">
    <source>
        <dbReference type="EMBL" id="TYK65019.1"/>
    </source>
</evidence>
<feature type="chain" id="PRO_5046760782" evidence="1">
    <location>
        <begin position="33"/>
        <end position="539"/>
    </location>
</feature>
<name>A0ABY3MV81_9GAMM</name>
<dbReference type="PANTHER" id="PTHR44103">
    <property type="entry name" value="PROPROTEIN CONVERTASE P"/>
    <property type="match status" value="1"/>
</dbReference>
<dbReference type="InterPro" id="IPR028994">
    <property type="entry name" value="Integrin_alpha_N"/>
</dbReference>
<dbReference type="SUPFAM" id="SSF69318">
    <property type="entry name" value="Integrin alpha N-terminal domain"/>
    <property type="match status" value="1"/>
</dbReference>
<keyword evidence="3" id="KW-1185">Reference proteome</keyword>
<dbReference type="Proteomes" id="UP000815846">
    <property type="component" value="Unassembled WGS sequence"/>
</dbReference>
<reference evidence="2 3" key="1">
    <citation type="submission" date="2019-08" db="EMBL/GenBank/DDBJ databases">
        <title>Microbe sample from Colwellia echini.</title>
        <authorList>
            <person name="Christiansen L."/>
            <person name="Pathiraja D."/>
            <person name="Schultz-Johansen M."/>
            <person name="Choi I.-G."/>
            <person name="Stougaard P."/>
        </authorList>
    </citation>
    <scope>NUCLEOTIDE SEQUENCE [LARGE SCALE GENOMIC DNA]</scope>
    <source>
        <strain evidence="2 3">A3</strain>
    </source>
</reference>
<feature type="signal peptide" evidence="1">
    <location>
        <begin position="1"/>
        <end position="32"/>
    </location>
</feature>
<dbReference type="PROSITE" id="PS51257">
    <property type="entry name" value="PROKAR_LIPOPROTEIN"/>
    <property type="match status" value="1"/>
</dbReference>
<keyword evidence="1" id="KW-0732">Signal</keyword>
<evidence type="ECO:0000256" key="1">
    <source>
        <dbReference type="SAM" id="SignalP"/>
    </source>
</evidence>
<comment type="caution">
    <text evidence="2">The sequence shown here is derived from an EMBL/GenBank/DDBJ whole genome shotgun (WGS) entry which is preliminary data.</text>
</comment>
<gene>
    <name evidence="2" type="ORF">CWS31_012920</name>
</gene>
<dbReference type="PANTHER" id="PTHR44103:SF1">
    <property type="entry name" value="PROPROTEIN CONVERTASE P"/>
    <property type="match status" value="1"/>
</dbReference>
<accession>A0ABY3MV81</accession>
<organism evidence="2 3">
    <name type="scientific">Colwellia echini</name>
    <dbReference type="NCBI Taxonomy" id="1982103"/>
    <lineage>
        <taxon>Bacteria</taxon>
        <taxon>Pseudomonadati</taxon>
        <taxon>Pseudomonadota</taxon>
        <taxon>Gammaproteobacteria</taxon>
        <taxon>Alteromonadales</taxon>
        <taxon>Colwelliaceae</taxon>
        <taxon>Colwellia</taxon>
    </lineage>
</organism>
<evidence type="ECO:0000313" key="3">
    <source>
        <dbReference type="Proteomes" id="UP000815846"/>
    </source>
</evidence>
<sequence>MKKALLFNNKHIFSLFLSLSCVTLLTAFSSKADDIDFNEIIVKSPYQLTQEVIAADVLPDNGKELVTFSVDEKGNRWLIIYHLDSDKNEYVIVEQAIIPKQFYRFDLSEPLTHTLSNPLMKNQTNKSGTEPDKELGKVIKPKVQNIYFLSADTLAIYQNTKFKKLTSLASLYVQEQVNFISRGDFIQNLNNDAFDDVVIADFAKAHIFIGQGLGSFDKQSLPIKPNIRVFSNGATYTETKLYFADVNFDKKIDIFIIEDGEIAVYPQRENSQFHSKNTRVDINNSISGIDWWTKRDESGEQLDQSNLEYRKLEELRDVNADGIIDMVVRYTKASGVLDRVNDYEIYLGKNNNGILSYALQADSVIHEDGTLTEFELVDIDNDGKLEVLLAGFDIGLTQIIGALVSGAIDQDVYIFKMDDADKFPAKAIIHKDVELTFSLSSGKSGNGVVELADLNGDGLKDLVLSDDDEELKVYFAKLPTKDKKYFERHTVSYDTQLPKNGKQVVVNDLNSDGKDDILINFSRLDGEDKTKEFKVLFSK</sequence>